<evidence type="ECO:0000313" key="2">
    <source>
        <dbReference type="Proteomes" id="UP000479114"/>
    </source>
</evidence>
<dbReference type="EMBL" id="CP048287">
    <property type="protein sequence ID" value="QHW35473.1"/>
    <property type="molecule type" value="Genomic_DNA"/>
</dbReference>
<name>A0A6C0PCB5_9BACL</name>
<accession>A0A6C0PCB5</accession>
<geneLocation type="plasmid" evidence="1 2">
    <name>unnamed1</name>
</geneLocation>
<gene>
    <name evidence="1" type="ORF">GZH47_31755</name>
</gene>
<dbReference type="AlphaFoldDB" id="A0A6C0PCB5"/>
<dbReference type="Proteomes" id="UP000479114">
    <property type="component" value="Plasmid unnamed1"/>
</dbReference>
<sequence>MKQSILRTFPHRLIGDSASFADAWKADPASVGLMQRLFAFCYKWYFTCSSMLSTCFAAFHKPVKRAEYMPESITVEQTCLAISRRWNAACR</sequence>
<proteinExistence type="predicted"/>
<organism evidence="1 2">
    <name type="scientific">Paenibacillus rhizovicinus</name>
    <dbReference type="NCBI Taxonomy" id="2704463"/>
    <lineage>
        <taxon>Bacteria</taxon>
        <taxon>Bacillati</taxon>
        <taxon>Bacillota</taxon>
        <taxon>Bacilli</taxon>
        <taxon>Bacillales</taxon>
        <taxon>Paenibacillaceae</taxon>
        <taxon>Paenibacillus</taxon>
    </lineage>
</organism>
<reference evidence="1 2" key="1">
    <citation type="submission" date="2020-02" db="EMBL/GenBank/DDBJ databases">
        <title>Paenibacillus sp. nov., isolated from rhizosphere soil of tomato.</title>
        <authorList>
            <person name="Weon H.-Y."/>
            <person name="Lee S.A."/>
        </authorList>
    </citation>
    <scope>NUCLEOTIDE SEQUENCE [LARGE SCALE GENOMIC DNA]</scope>
    <source>
        <strain evidence="1 2">14171R-81</strain>
        <plasmid evidence="1 2">unnamed1</plasmid>
    </source>
</reference>
<protein>
    <submittedName>
        <fullName evidence="1">Uncharacterized protein</fullName>
    </submittedName>
</protein>
<evidence type="ECO:0000313" key="1">
    <source>
        <dbReference type="EMBL" id="QHW35473.1"/>
    </source>
</evidence>
<dbReference type="KEGG" id="prz:GZH47_31755"/>
<dbReference type="RefSeq" id="WP_162645619.1">
    <property type="nucleotide sequence ID" value="NZ_CP048287.1"/>
</dbReference>
<keyword evidence="1" id="KW-0614">Plasmid</keyword>
<keyword evidence="2" id="KW-1185">Reference proteome</keyword>